<dbReference type="GO" id="GO:0016740">
    <property type="term" value="F:transferase activity"/>
    <property type="evidence" value="ECO:0007669"/>
    <property type="project" value="UniProtKB-KW"/>
</dbReference>
<dbReference type="InterPro" id="IPR015421">
    <property type="entry name" value="PyrdxlP-dep_Trfase_major"/>
</dbReference>
<evidence type="ECO:0000256" key="5">
    <source>
        <dbReference type="ARBA" id="ARBA00037974"/>
    </source>
</evidence>
<evidence type="ECO:0000259" key="6">
    <source>
        <dbReference type="Pfam" id="PF00155"/>
    </source>
</evidence>
<keyword evidence="4" id="KW-0456">Lyase</keyword>
<dbReference type="EC" id="4.4.1.13" evidence="2"/>
<dbReference type="Gene3D" id="3.90.1150.10">
    <property type="entry name" value="Aspartate Aminotransferase, domain 1"/>
    <property type="match status" value="1"/>
</dbReference>
<dbReference type="GO" id="GO:0030170">
    <property type="term" value="F:pyridoxal phosphate binding"/>
    <property type="evidence" value="ECO:0007669"/>
    <property type="project" value="InterPro"/>
</dbReference>
<proteinExistence type="inferred from homology"/>
<dbReference type="SUPFAM" id="SSF53383">
    <property type="entry name" value="PLP-dependent transferases"/>
    <property type="match status" value="1"/>
</dbReference>
<feature type="domain" description="Aminotransferase class I/classII large" evidence="6">
    <location>
        <begin position="58"/>
        <end position="384"/>
    </location>
</feature>
<accession>A0A212JH35</accession>
<gene>
    <name evidence="7" type="ORF">KL86CLO1_11083</name>
</gene>
<name>A0A212JH35_9FIRM</name>
<dbReference type="PANTHER" id="PTHR43525:SF1">
    <property type="entry name" value="PROTEIN MALY"/>
    <property type="match status" value="1"/>
</dbReference>
<dbReference type="AlphaFoldDB" id="A0A212JH35"/>
<keyword evidence="7" id="KW-0808">Transferase</keyword>
<evidence type="ECO:0000313" key="7">
    <source>
        <dbReference type="EMBL" id="SBV98763.1"/>
    </source>
</evidence>
<keyword evidence="3" id="KW-0663">Pyridoxal phosphate</keyword>
<dbReference type="Pfam" id="PF00155">
    <property type="entry name" value="Aminotran_1_2"/>
    <property type="match status" value="1"/>
</dbReference>
<dbReference type="PANTHER" id="PTHR43525">
    <property type="entry name" value="PROTEIN MALY"/>
    <property type="match status" value="1"/>
</dbReference>
<evidence type="ECO:0000256" key="4">
    <source>
        <dbReference type="ARBA" id="ARBA00023239"/>
    </source>
</evidence>
<dbReference type="InterPro" id="IPR015424">
    <property type="entry name" value="PyrdxlP-dep_Trfase"/>
</dbReference>
<dbReference type="InterPro" id="IPR051798">
    <property type="entry name" value="Class-II_PLP-Dep_Aminotrans"/>
</dbReference>
<dbReference type="CDD" id="cd00609">
    <property type="entry name" value="AAT_like"/>
    <property type="match status" value="1"/>
</dbReference>
<dbReference type="NCBIfam" id="TIGR04350">
    <property type="entry name" value="C_S_lyase_PatB"/>
    <property type="match status" value="1"/>
</dbReference>
<evidence type="ECO:0000256" key="1">
    <source>
        <dbReference type="ARBA" id="ARBA00001933"/>
    </source>
</evidence>
<evidence type="ECO:0000256" key="3">
    <source>
        <dbReference type="ARBA" id="ARBA00022898"/>
    </source>
</evidence>
<dbReference type="EMBL" id="FLUN01000001">
    <property type="protein sequence ID" value="SBV98763.1"/>
    <property type="molecule type" value="Genomic_DNA"/>
</dbReference>
<comment type="similarity">
    <text evidence="5">Belongs to the class-II pyridoxal-phosphate-dependent aminotransferase family. MalY/PatB cystathionine beta-lyase subfamily.</text>
</comment>
<organism evidence="7">
    <name type="scientific">uncultured Eubacteriales bacterium</name>
    <dbReference type="NCBI Taxonomy" id="172733"/>
    <lineage>
        <taxon>Bacteria</taxon>
        <taxon>Bacillati</taxon>
        <taxon>Bacillota</taxon>
        <taxon>Clostridia</taxon>
        <taxon>Eubacteriales</taxon>
        <taxon>environmental samples</taxon>
    </lineage>
</organism>
<dbReference type="InterPro" id="IPR015422">
    <property type="entry name" value="PyrdxlP-dep_Trfase_small"/>
</dbReference>
<protein>
    <recommendedName>
        <fullName evidence="2">cysteine-S-conjugate beta-lyase</fullName>
        <ecNumber evidence="2">4.4.1.13</ecNumber>
    </recommendedName>
</protein>
<dbReference type="InterPro" id="IPR027619">
    <property type="entry name" value="C-S_lyase_PatB-like"/>
</dbReference>
<dbReference type="GO" id="GO:0047804">
    <property type="term" value="F:cysteine-S-conjugate beta-lyase activity"/>
    <property type="evidence" value="ECO:0007669"/>
    <property type="project" value="UniProtKB-EC"/>
</dbReference>
<dbReference type="Gene3D" id="3.40.640.10">
    <property type="entry name" value="Type I PLP-dependent aspartate aminotransferase-like (Major domain)"/>
    <property type="match status" value="1"/>
</dbReference>
<dbReference type="InterPro" id="IPR004839">
    <property type="entry name" value="Aminotransferase_I/II_large"/>
</dbReference>
<comment type="cofactor">
    <cofactor evidence="1">
        <name>pyridoxal 5'-phosphate</name>
        <dbReference type="ChEBI" id="CHEBI:597326"/>
    </cofactor>
</comment>
<sequence>MDAPFDLLPDRRHLSTLKWEYERARTGDPALLSFGTADMDFSSPKPILDAITQVAAQGHLGYPLVRDSYYAAIEGWLARTAGWQIDARACTATNVGIYTSIWTLLDALTAPGDEVIIQTPVHFCFSQLLRDNGRVAVPNPLLLTENGYTMDFDRLETLFTPKTKLFWLCNPHNPVGRAWREEELRRLGELCLRHGVTILSDDVYCGLVYPGHKYTPIASLSPELAQNSVICYSPSKSYNTTGVKFSFVVTENPRILQQYNQSLAKLDLNYGMNIFGLAVTEAAYDHCDEWLSALMDYVRENHRLAEDFVAEHMPGARVCPADSTYFAWVDLRCLPMSSARAVAHFEREAHILVNDGAGLGEGGEGFVRVNLACPRAVLREGLSRMERAYGKLTQA</sequence>
<reference evidence="7" key="1">
    <citation type="submission" date="2016-04" db="EMBL/GenBank/DDBJ databases">
        <authorList>
            <person name="Evans L.H."/>
            <person name="Alamgir A."/>
            <person name="Owens N."/>
            <person name="Weber N.D."/>
            <person name="Virtaneva K."/>
            <person name="Barbian K."/>
            <person name="Babar A."/>
            <person name="Rosenke K."/>
        </authorList>
    </citation>
    <scope>NUCLEOTIDE SEQUENCE</scope>
    <source>
        <strain evidence="7">86</strain>
    </source>
</reference>
<evidence type="ECO:0000256" key="2">
    <source>
        <dbReference type="ARBA" id="ARBA00012224"/>
    </source>
</evidence>